<keyword evidence="3" id="KW-0540">Nuclease</keyword>
<accession>A0A2S0HSS1</accession>
<dbReference type="EMBL" id="CP027062">
    <property type="protein sequence ID" value="AVI49749.1"/>
    <property type="molecule type" value="Genomic_DNA"/>
</dbReference>
<dbReference type="InterPro" id="IPR051916">
    <property type="entry name" value="GPI-anchor_lipid_remodeler"/>
</dbReference>
<dbReference type="InterPro" id="IPR005135">
    <property type="entry name" value="Endo/exonuclease/phosphatase"/>
</dbReference>
<dbReference type="PANTHER" id="PTHR14859">
    <property type="entry name" value="CALCOFLUOR WHITE HYPERSENSITIVE PROTEIN PRECURSOR"/>
    <property type="match status" value="1"/>
</dbReference>
<gene>
    <name evidence="3" type="ORF">C5O00_00645</name>
</gene>
<dbReference type="Proteomes" id="UP000238442">
    <property type="component" value="Chromosome"/>
</dbReference>
<dbReference type="GO" id="GO:0004519">
    <property type="term" value="F:endonuclease activity"/>
    <property type="evidence" value="ECO:0007669"/>
    <property type="project" value="UniProtKB-KW"/>
</dbReference>
<reference evidence="3 4" key="1">
    <citation type="submission" date="2018-02" db="EMBL/GenBank/DDBJ databases">
        <title>Genomic analysis of the strain RR4-38 isolated from a seawater recirculating aquaculture system.</title>
        <authorList>
            <person name="Kim Y.-S."/>
            <person name="Jang Y.H."/>
            <person name="Kim K.-H."/>
        </authorList>
    </citation>
    <scope>NUCLEOTIDE SEQUENCE [LARGE SCALE GENOMIC DNA]</scope>
    <source>
        <strain evidence="3 4">RR4-38</strain>
    </source>
</reference>
<dbReference type="Gene3D" id="3.60.10.10">
    <property type="entry name" value="Endonuclease/exonuclease/phosphatase"/>
    <property type="match status" value="1"/>
</dbReference>
<keyword evidence="4" id="KW-1185">Reference proteome</keyword>
<dbReference type="RefSeq" id="WP_105214008.1">
    <property type="nucleotide sequence ID" value="NZ_CP027062.1"/>
</dbReference>
<protein>
    <submittedName>
        <fullName evidence="3">Endonuclease</fullName>
    </submittedName>
</protein>
<evidence type="ECO:0000313" key="3">
    <source>
        <dbReference type="EMBL" id="AVI49749.1"/>
    </source>
</evidence>
<proteinExistence type="predicted"/>
<dbReference type="OrthoDB" id="635146at2"/>
<keyword evidence="1" id="KW-1133">Transmembrane helix</keyword>
<dbReference type="SUPFAM" id="SSF56219">
    <property type="entry name" value="DNase I-like"/>
    <property type="match status" value="1"/>
</dbReference>
<feature type="transmembrane region" description="Helical" evidence="1">
    <location>
        <begin position="38"/>
        <end position="57"/>
    </location>
</feature>
<dbReference type="KEGG" id="aue:C5O00_00645"/>
<keyword evidence="1" id="KW-0472">Membrane</keyword>
<feature type="domain" description="Endonuclease/exonuclease/phosphatase" evidence="2">
    <location>
        <begin position="99"/>
        <end position="326"/>
    </location>
</feature>
<organism evidence="3 4">
    <name type="scientific">Pukyongia salina</name>
    <dbReference type="NCBI Taxonomy" id="2094025"/>
    <lineage>
        <taxon>Bacteria</taxon>
        <taxon>Pseudomonadati</taxon>
        <taxon>Bacteroidota</taxon>
        <taxon>Flavobacteriia</taxon>
        <taxon>Flavobacteriales</taxon>
        <taxon>Flavobacteriaceae</taxon>
        <taxon>Pukyongia</taxon>
    </lineage>
</organism>
<dbReference type="Pfam" id="PF03372">
    <property type="entry name" value="Exo_endo_phos"/>
    <property type="match status" value="1"/>
</dbReference>
<dbReference type="PANTHER" id="PTHR14859:SF15">
    <property type="entry name" value="ENDONUCLEASE_EXONUCLEASE_PHOSPHATASE DOMAIN-CONTAINING PROTEIN"/>
    <property type="match status" value="1"/>
</dbReference>
<evidence type="ECO:0000313" key="4">
    <source>
        <dbReference type="Proteomes" id="UP000238442"/>
    </source>
</evidence>
<evidence type="ECO:0000259" key="2">
    <source>
        <dbReference type="Pfam" id="PF03372"/>
    </source>
</evidence>
<sequence>MLNKLMLWGSRLSVFLLALSFVVPFLAPSDFPQLSLASLAVSPLILLNFIFLIYWLFRKKRKMILTGLVLVIAYLHFGPFIEISSEGDREDYRQSLKILSYNVRLFNAYEKDVDSIGVAEVISNMIREQKPDVIAIQEYYNPNSSEFSEYPYKFVHFHAKNKLGHAIFSKYPIVNKGAFDFNKTYNNSIYADIVKGRDTIRVYNLHLQSLGILPKMGYLQDGDSEVIRSRMSQAFVKQEIQLKEILAHKKTSPYPVLMCGDFNNTPFSYIYRQAKAGMKDSFLEKGNGIGTTFKFDFYPVRIDYILTSPSFDVITFETVENTFSDHSPVSATVGWPVKAD</sequence>
<evidence type="ECO:0000256" key="1">
    <source>
        <dbReference type="SAM" id="Phobius"/>
    </source>
</evidence>
<dbReference type="InterPro" id="IPR036691">
    <property type="entry name" value="Endo/exonu/phosph_ase_sf"/>
</dbReference>
<keyword evidence="3" id="KW-0255">Endonuclease</keyword>
<keyword evidence="1" id="KW-0812">Transmembrane</keyword>
<keyword evidence="3" id="KW-0378">Hydrolase</keyword>
<feature type="transmembrane region" description="Helical" evidence="1">
    <location>
        <begin position="64"/>
        <end position="81"/>
    </location>
</feature>
<dbReference type="CDD" id="cd09084">
    <property type="entry name" value="EEP-2"/>
    <property type="match status" value="1"/>
</dbReference>
<dbReference type="GO" id="GO:0006506">
    <property type="term" value="P:GPI anchor biosynthetic process"/>
    <property type="evidence" value="ECO:0007669"/>
    <property type="project" value="TreeGrafter"/>
</dbReference>
<name>A0A2S0HSS1_9FLAO</name>
<dbReference type="AlphaFoldDB" id="A0A2S0HSS1"/>
<dbReference type="GO" id="GO:0016020">
    <property type="term" value="C:membrane"/>
    <property type="evidence" value="ECO:0007669"/>
    <property type="project" value="GOC"/>
</dbReference>